<comment type="subunit">
    <text evidence="9">Component of the transcription factor SL1/TIF-IB complex, composed of TBP and at least TAF1A, TAF1B, TAF1C and TAF1D. Interacts with UBTF.</text>
</comment>
<dbReference type="PANTHER" id="PTHR14562:SF3">
    <property type="entry name" value="TATA BOX-BINDING PROTEIN-ASSOCIATED FACTOR RNA POLYMERASE I SUBUNIT D"/>
    <property type="match status" value="1"/>
</dbReference>
<organism evidence="13 14">
    <name type="scientific">Ceuthmochares aereus</name>
    <dbReference type="NCBI Taxonomy" id="1961834"/>
    <lineage>
        <taxon>Eukaryota</taxon>
        <taxon>Metazoa</taxon>
        <taxon>Chordata</taxon>
        <taxon>Craniata</taxon>
        <taxon>Vertebrata</taxon>
        <taxon>Euteleostomi</taxon>
        <taxon>Archelosauria</taxon>
        <taxon>Archosauria</taxon>
        <taxon>Dinosauria</taxon>
        <taxon>Saurischia</taxon>
        <taxon>Theropoda</taxon>
        <taxon>Coelurosauria</taxon>
        <taxon>Aves</taxon>
        <taxon>Neognathae</taxon>
        <taxon>Neoaves</taxon>
        <taxon>Otidimorphae</taxon>
        <taxon>Cuculiformes</taxon>
        <taxon>Cuculidae</taxon>
        <taxon>Ceuthmochares</taxon>
    </lineage>
</organism>
<evidence type="ECO:0000256" key="11">
    <source>
        <dbReference type="ARBA" id="ARBA00032499"/>
    </source>
</evidence>
<evidence type="ECO:0000256" key="6">
    <source>
        <dbReference type="ARBA" id="ARBA00023163"/>
    </source>
</evidence>
<dbReference type="GO" id="GO:0006355">
    <property type="term" value="P:regulation of DNA-templated transcription"/>
    <property type="evidence" value="ECO:0007669"/>
    <property type="project" value="InterPro"/>
</dbReference>
<evidence type="ECO:0000256" key="2">
    <source>
        <dbReference type="ARBA" id="ARBA00018992"/>
    </source>
</evidence>
<dbReference type="OrthoDB" id="9950926at2759"/>
<reference evidence="13 14" key="1">
    <citation type="submission" date="2019-09" db="EMBL/GenBank/DDBJ databases">
        <title>Bird 10,000 Genomes (B10K) Project - Family phase.</title>
        <authorList>
            <person name="Zhang G."/>
        </authorList>
    </citation>
    <scope>NUCLEOTIDE SEQUENCE [LARGE SCALE GENOMIC DNA]</scope>
    <source>
        <strain evidence="13">B10K-CU-031-02</strain>
        <tissue evidence="13">Muscle</tissue>
    </source>
</reference>
<evidence type="ECO:0000256" key="5">
    <source>
        <dbReference type="ARBA" id="ARBA00023125"/>
    </source>
</evidence>
<proteinExistence type="predicted"/>
<evidence type="ECO:0000256" key="7">
    <source>
        <dbReference type="ARBA" id="ARBA00023242"/>
    </source>
</evidence>
<keyword evidence="6" id="KW-0804">Transcription</keyword>
<comment type="caution">
    <text evidence="13">The sequence shown here is derived from an EMBL/GenBank/DDBJ whole genome shotgun (WGS) entry which is preliminary data.</text>
</comment>
<dbReference type="Pfam" id="PF15333">
    <property type="entry name" value="TAF1D"/>
    <property type="match status" value="1"/>
</dbReference>
<evidence type="ECO:0000256" key="3">
    <source>
        <dbReference type="ARBA" id="ARBA00022553"/>
    </source>
</evidence>
<dbReference type="InterPro" id="IPR027976">
    <property type="entry name" value="TAF1D"/>
</dbReference>
<dbReference type="EMBL" id="VWPQ01004977">
    <property type="protein sequence ID" value="NXY46615.1"/>
    <property type="molecule type" value="Genomic_DNA"/>
</dbReference>
<feature type="region of interest" description="Disordered" evidence="12">
    <location>
        <begin position="73"/>
        <end position="110"/>
    </location>
</feature>
<dbReference type="GO" id="GO:0005668">
    <property type="term" value="C:RNA polymerase transcription factor SL1 complex"/>
    <property type="evidence" value="ECO:0007669"/>
    <property type="project" value="InterPro"/>
</dbReference>
<keyword evidence="14" id="KW-1185">Reference proteome</keyword>
<sequence>KSSTAPSKQRRSESSKQQTESVIGVLSNDSSSDSSLSPSRPVKASETLEKPKSKLNLKAIFAYHFRGKRFKAEAHRKFRSGSGKRRRKKRESTQMPPCESTRMPLPLGRPPLTASPEEQRRRLQHRGVHFPFVQKYYGKKHIPFRMVLRYEQAAIKGYFQYLEVLKYEDHLKKALKTLQANEDLEREGLAVRKHKYLDDEGPVSPIQEM</sequence>
<comment type="subcellular location">
    <subcellularLocation>
        <location evidence="1">Nucleus</location>
    </subcellularLocation>
</comment>
<name>A0A7L4K1K1_9AVES</name>
<evidence type="ECO:0000256" key="4">
    <source>
        <dbReference type="ARBA" id="ARBA00023015"/>
    </source>
</evidence>
<evidence type="ECO:0000313" key="14">
    <source>
        <dbReference type="Proteomes" id="UP000519239"/>
    </source>
</evidence>
<evidence type="ECO:0000256" key="1">
    <source>
        <dbReference type="ARBA" id="ARBA00004123"/>
    </source>
</evidence>
<dbReference type="PANTHER" id="PTHR14562">
    <property type="entry name" value="TATA BOX-BINDING PROTEIN ASSOCIATED FACTOR RNA POLYMERASE I SUBUNIT D"/>
    <property type="match status" value="1"/>
</dbReference>
<evidence type="ECO:0000256" key="8">
    <source>
        <dbReference type="ARBA" id="ARBA00025110"/>
    </source>
</evidence>
<keyword evidence="7" id="KW-0539">Nucleus</keyword>
<keyword evidence="5" id="KW-0238">DNA-binding</keyword>
<feature type="compositionally biased region" description="Basic residues" evidence="12">
    <location>
        <begin position="76"/>
        <end position="90"/>
    </location>
</feature>
<feature type="region of interest" description="Disordered" evidence="12">
    <location>
        <begin position="1"/>
        <end position="51"/>
    </location>
</feature>
<evidence type="ECO:0000256" key="9">
    <source>
        <dbReference type="ARBA" id="ARBA00025940"/>
    </source>
</evidence>
<dbReference type="Proteomes" id="UP000519239">
    <property type="component" value="Unassembled WGS sequence"/>
</dbReference>
<evidence type="ECO:0000256" key="10">
    <source>
        <dbReference type="ARBA" id="ARBA00030353"/>
    </source>
</evidence>
<evidence type="ECO:0000313" key="13">
    <source>
        <dbReference type="EMBL" id="NXY46615.1"/>
    </source>
</evidence>
<gene>
    <name evidence="13" type="primary">Taf1d</name>
    <name evidence="13" type="ORF">CEUAER_R00888</name>
</gene>
<dbReference type="GO" id="GO:0003677">
    <property type="term" value="F:DNA binding"/>
    <property type="evidence" value="ECO:0007669"/>
    <property type="project" value="UniProtKB-KW"/>
</dbReference>
<dbReference type="GO" id="GO:0005654">
    <property type="term" value="C:nucleoplasm"/>
    <property type="evidence" value="ECO:0007669"/>
    <property type="project" value="TreeGrafter"/>
</dbReference>
<keyword evidence="4" id="KW-0805">Transcription regulation</keyword>
<feature type="non-terminal residue" evidence="13">
    <location>
        <position position="209"/>
    </location>
</feature>
<comment type="function">
    <text evidence="8">Component of the transcription factor SL1/TIF-IB complex, which is involved in the assembly of the PIC (preinitiation complex) during RNA polymerase I-dependent transcription. The rate of PIC formation probably is primarily dependent on the rate of association of SL1/TIF-IB with the rDNA promoter. SL1/TIF-IB is involved in stabilization of nucleolar transcription factor 1/UBTF on rDNA. Formation of SL1/TIF-IB excludes the association of TBP with TFIID subunits.</text>
</comment>
<evidence type="ECO:0000256" key="12">
    <source>
        <dbReference type="SAM" id="MobiDB-lite"/>
    </source>
</evidence>
<feature type="compositionally biased region" description="Low complexity" evidence="12">
    <location>
        <begin position="15"/>
        <end position="39"/>
    </location>
</feature>
<keyword evidence="3" id="KW-0597">Phosphoprotein</keyword>
<dbReference type="AlphaFoldDB" id="A0A7L4K1K1"/>
<feature type="non-terminal residue" evidence="13">
    <location>
        <position position="1"/>
    </location>
</feature>
<protein>
    <recommendedName>
        <fullName evidence="2">TATA box-binding protein-associated factor RNA polymerase I subunit D</fullName>
    </recommendedName>
    <alternativeName>
        <fullName evidence="11">TATA box-binding protein-associated factor 1D</fullName>
    </alternativeName>
    <alternativeName>
        <fullName evidence="10">Transcription initiation factor SL1/TIF-IB subunit D</fullName>
    </alternativeName>
</protein>
<accession>A0A7L4K1K1</accession>